<dbReference type="InterPro" id="IPR015341">
    <property type="entry name" value="Glyco_hydro_38_cen"/>
</dbReference>
<evidence type="ECO:0000256" key="4">
    <source>
        <dbReference type="ARBA" id="ARBA00023295"/>
    </source>
</evidence>
<reference evidence="7 8" key="1">
    <citation type="submission" date="2024-09" db="EMBL/GenBank/DDBJ databases">
        <authorList>
            <person name="Sun Q."/>
            <person name="Mori K."/>
        </authorList>
    </citation>
    <scope>NUCLEOTIDE SEQUENCE [LARGE SCALE GENOMIC DNA]</scope>
    <source>
        <strain evidence="7 8">TISTR 2452</strain>
    </source>
</reference>
<dbReference type="SUPFAM" id="SSF88688">
    <property type="entry name" value="Families 57/38 glycoside transferase middle domain"/>
    <property type="match status" value="1"/>
</dbReference>
<evidence type="ECO:0000256" key="3">
    <source>
        <dbReference type="ARBA" id="ARBA00022801"/>
    </source>
</evidence>
<evidence type="ECO:0000256" key="5">
    <source>
        <dbReference type="SAM" id="MobiDB-lite"/>
    </source>
</evidence>
<dbReference type="Gene3D" id="3.20.110.10">
    <property type="entry name" value="Glycoside hydrolase 38, N terminal domain"/>
    <property type="match status" value="1"/>
</dbReference>
<dbReference type="Gene3D" id="2.60.40.2210">
    <property type="match status" value="1"/>
</dbReference>
<dbReference type="InterPro" id="IPR011330">
    <property type="entry name" value="Glyco_hydro/deAcase_b/a-brl"/>
</dbReference>
<dbReference type="EMBL" id="JBHMDO010000056">
    <property type="protein sequence ID" value="MFB9331147.1"/>
    <property type="molecule type" value="Genomic_DNA"/>
</dbReference>
<evidence type="ECO:0000256" key="1">
    <source>
        <dbReference type="ARBA" id="ARBA00009792"/>
    </source>
</evidence>
<dbReference type="Pfam" id="PF18438">
    <property type="entry name" value="Glyco_hydro_38"/>
    <property type="match status" value="1"/>
</dbReference>
<keyword evidence="8" id="KW-1185">Reference proteome</keyword>
<dbReference type="Proteomes" id="UP001589747">
    <property type="component" value="Unassembled WGS sequence"/>
</dbReference>
<keyword evidence="2" id="KW-0479">Metal-binding</keyword>
<keyword evidence="3" id="KW-0378">Hydrolase</keyword>
<organism evidence="7 8">
    <name type="scientific">Paenibacillus aurantiacus</name>
    <dbReference type="NCBI Taxonomy" id="1936118"/>
    <lineage>
        <taxon>Bacteria</taxon>
        <taxon>Bacillati</taxon>
        <taxon>Bacillota</taxon>
        <taxon>Bacilli</taxon>
        <taxon>Bacillales</taxon>
        <taxon>Paenibacillaceae</taxon>
        <taxon>Paenibacillus</taxon>
    </lineage>
</organism>
<dbReference type="InterPro" id="IPR037094">
    <property type="entry name" value="Glyco_hydro_38_cen_sf"/>
</dbReference>
<gene>
    <name evidence="7" type="ORF">ACFFSY_34870</name>
</gene>
<dbReference type="SUPFAM" id="SSF88713">
    <property type="entry name" value="Glycoside hydrolase/deacetylase"/>
    <property type="match status" value="1"/>
</dbReference>
<dbReference type="Pfam" id="PF01074">
    <property type="entry name" value="Glyco_hydro_38N"/>
    <property type="match status" value="1"/>
</dbReference>
<accession>A0ABV5L4G7</accession>
<dbReference type="Gene3D" id="2.70.98.30">
    <property type="entry name" value="Golgi alpha-mannosidase II, domain 4"/>
    <property type="match status" value="1"/>
</dbReference>
<evidence type="ECO:0000313" key="7">
    <source>
        <dbReference type="EMBL" id="MFB9331147.1"/>
    </source>
</evidence>
<dbReference type="SUPFAM" id="SSF74650">
    <property type="entry name" value="Galactose mutarotase-like"/>
    <property type="match status" value="1"/>
</dbReference>
<dbReference type="Pfam" id="PF09261">
    <property type="entry name" value="Alpha-mann_mid"/>
    <property type="match status" value="1"/>
</dbReference>
<dbReference type="InterPro" id="IPR011013">
    <property type="entry name" value="Gal_mutarotase_sf_dom"/>
</dbReference>
<name>A0ABV5L4G7_9BACL</name>
<dbReference type="PANTHER" id="PTHR46017:SF2">
    <property type="entry name" value="MANNOSYLGLYCERATE HYDROLASE"/>
    <property type="match status" value="1"/>
</dbReference>
<dbReference type="CDD" id="cd10814">
    <property type="entry name" value="GH38N_AMII_SpGH38_like"/>
    <property type="match status" value="1"/>
</dbReference>
<dbReference type="RefSeq" id="WP_377503202.1">
    <property type="nucleotide sequence ID" value="NZ_JBHMDO010000056.1"/>
</dbReference>
<dbReference type="SMART" id="SM00872">
    <property type="entry name" value="Alpha-mann_mid"/>
    <property type="match status" value="1"/>
</dbReference>
<dbReference type="PANTHER" id="PTHR46017">
    <property type="entry name" value="ALPHA-MANNOSIDASE 2C1"/>
    <property type="match status" value="1"/>
</dbReference>
<dbReference type="InterPro" id="IPR028995">
    <property type="entry name" value="Glyco_hydro_57/38_cen_sf"/>
</dbReference>
<protein>
    <submittedName>
        <fullName evidence="7">Alpha-mannosidase</fullName>
    </submittedName>
</protein>
<dbReference type="InterPro" id="IPR000602">
    <property type="entry name" value="Glyco_hydro_38_N"/>
</dbReference>
<dbReference type="Gene3D" id="1.20.1270.50">
    <property type="entry name" value="Glycoside hydrolase family 38, central domain"/>
    <property type="match status" value="1"/>
</dbReference>
<feature type="compositionally biased region" description="Polar residues" evidence="5">
    <location>
        <begin position="571"/>
        <end position="580"/>
    </location>
</feature>
<keyword evidence="4" id="KW-0326">Glycosidase</keyword>
<dbReference type="InterPro" id="IPR011682">
    <property type="entry name" value="Glyco_hydro_38_C"/>
</dbReference>
<comment type="similarity">
    <text evidence="1">Belongs to the glycosyl hydrolase 38 family.</text>
</comment>
<dbReference type="Pfam" id="PF07748">
    <property type="entry name" value="Glyco_hydro_38C"/>
    <property type="match status" value="1"/>
</dbReference>
<sequence>MTTQRTTAHLISHTHWDREWYMSYERHHVRLIELMDTLLDTFDRDPNYRTFFLDGQTIILDDYLQVRPEQAEQLARYIREGRLIIGPWYILQDEFLTSSEANVRNLQIGHQDAARYGPVVAKIGYFPDSFGNIGQAPQLFAQAGIDNAFFGRGVKPTGFNNQVGESASFESPYSEMIWQAPDGSSVLGILFANWYNNGMEAPVDAEEARSYWAKRLTDARRFASTPHLLFMNGCDHQPVQTDLPAALETARALHPDADFVHGTFEDYLRLVRESLPEDLVTIQGELRSQRTDGWGTLVNTASSRIYLKQLNQHGQALLERGAEPLAAFAKLSAGKAYPHHLLTYAWKTLMQNHPHDSICGCSVDEVHREMTARFAKSAEVAGAIIDDSLAAIASSIDTASVPAWADCGAAISVFNTSGWARSGVIERELEVARIYFGVNPSLPDIIAELERLPVQIAGSKLLDEQGLAVPARVEDLGVHFGYDLPRDRFRQPYMARKIRVAFEAVDVPALGYRTYAWEPGVDGEHGASTLALAAKSAPNATSLAPGAEGMPGAAPLAVGVEVQHEDAPSAVGNNSGSTAPRSLLTGPRSMANDYVSVTLHEDGSFDLVDRTTGQTYAGLGVYEDCGDIGNEYVFRQPDGEKPLTTAGLPANIRLLDDESYRAVFEITREWALPSGAEAAFEEEKRKLIYVPERTSKRTDATVDCRIVTRISLDAHGRGVHIHSEIRNEAKDHRIRMLFPSGAAADHHWADSIFEVARRDTRPAEEWINPSNCQHMQTFASVADERRGLTVAGKGLHEYEVLLDGRGTLALTLLRSVSELGDWGDFPTPEAQCLGVQTAELTVYPHADGPVTSGIYVEAYNLQTPWFTAQPPVRQSGPLPPVHQWVAWEGASLALTSVKLAAGTCDLMLRWANLASEPTTLSAAPSFAPYRTFTSSILEERLAPLDSGAPATLPVGPAKIVTLALEY</sequence>
<evidence type="ECO:0000313" key="8">
    <source>
        <dbReference type="Proteomes" id="UP001589747"/>
    </source>
</evidence>
<evidence type="ECO:0000256" key="2">
    <source>
        <dbReference type="ARBA" id="ARBA00022723"/>
    </source>
</evidence>
<feature type="domain" description="Glycoside hydrolase family 38 central" evidence="6">
    <location>
        <begin position="300"/>
        <end position="374"/>
    </location>
</feature>
<evidence type="ECO:0000259" key="6">
    <source>
        <dbReference type="SMART" id="SM00872"/>
    </source>
</evidence>
<proteinExistence type="inferred from homology"/>
<feature type="region of interest" description="Disordered" evidence="5">
    <location>
        <begin position="564"/>
        <end position="585"/>
    </location>
</feature>
<dbReference type="InterPro" id="IPR041509">
    <property type="entry name" value="GH38_beta-1"/>
</dbReference>
<comment type="caution">
    <text evidence="7">The sequence shown here is derived from an EMBL/GenBank/DDBJ whole genome shotgun (WGS) entry which is preliminary data.</text>
</comment>
<dbReference type="InterPro" id="IPR027291">
    <property type="entry name" value="Glyco_hydro_38_N_sf"/>
</dbReference>